<evidence type="ECO:0000259" key="1">
    <source>
        <dbReference type="PROSITE" id="PS50838"/>
    </source>
</evidence>
<dbReference type="PROSITE" id="PS50838">
    <property type="entry name" value="MAGE"/>
    <property type="match status" value="1"/>
</dbReference>
<dbReference type="InterPro" id="IPR041899">
    <property type="entry name" value="MAGE_WH2"/>
</dbReference>
<dbReference type="EMBL" id="JAJJMB010008870">
    <property type="protein sequence ID" value="KAI3920107.1"/>
    <property type="molecule type" value="Genomic_DNA"/>
</dbReference>
<feature type="domain" description="MAGE" evidence="1">
    <location>
        <begin position="50"/>
        <end position="237"/>
    </location>
</feature>
<dbReference type="PANTHER" id="PTHR11736">
    <property type="entry name" value="MELANOMA-ASSOCIATED ANTIGEN MAGE ANTIGEN"/>
    <property type="match status" value="1"/>
</dbReference>
<sequence length="249" mass="28455">MKFTALNHRGMASQEDIYSQIGISIEEKDKLVADVIRYVLFKNHQICGCPIKREELTSIITKTYRQRALPALVINEARDKLSSIFGYELKELQRARPLSANQNRSTQQSQADVKSYVLISKLPPEVFQKYVEDKGNMHVTGFTFMAISIVHLAGGQISEENLWQHLKRLGLFETDQMHPVLGDVKQALESLVQQRYLQKNKVNGPEGNVLVYELAERALDESVNARMKEYISQLKNEKGVNQFNTLCQL</sequence>
<evidence type="ECO:0000313" key="2">
    <source>
        <dbReference type="EMBL" id="KAI3920107.1"/>
    </source>
</evidence>
<name>A0AAD4SUY0_9MAGN</name>
<dbReference type="InterPro" id="IPR041898">
    <property type="entry name" value="MAGE_WH1"/>
</dbReference>
<protein>
    <recommendedName>
        <fullName evidence="1">MAGE domain-containing protein</fullName>
    </recommendedName>
</protein>
<gene>
    <name evidence="2" type="ORF">MKW98_001363</name>
</gene>
<evidence type="ECO:0000313" key="3">
    <source>
        <dbReference type="Proteomes" id="UP001202328"/>
    </source>
</evidence>
<dbReference type="PANTHER" id="PTHR11736:SF14">
    <property type="entry name" value="NSE3 HOMOLOG, SMC5-SMC6 COMPLEX COMPONENT"/>
    <property type="match status" value="1"/>
</dbReference>
<accession>A0AAD4SUY0</accession>
<dbReference type="Proteomes" id="UP001202328">
    <property type="component" value="Unassembled WGS sequence"/>
</dbReference>
<dbReference type="SMART" id="SM01373">
    <property type="entry name" value="MAGE"/>
    <property type="match status" value="1"/>
</dbReference>
<dbReference type="AlphaFoldDB" id="A0AAD4SUY0"/>
<dbReference type="Gene3D" id="1.10.10.1200">
    <property type="entry name" value="MAGE homology domain, winged helix WH1 motif"/>
    <property type="match status" value="1"/>
</dbReference>
<dbReference type="Gene3D" id="1.10.10.1210">
    <property type="entry name" value="MAGE homology domain, winged helix WH2 motif"/>
    <property type="match status" value="1"/>
</dbReference>
<dbReference type="InterPro" id="IPR037445">
    <property type="entry name" value="MAGE"/>
</dbReference>
<reference evidence="2" key="1">
    <citation type="submission" date="2022-04" db="EMBL/GenBank/DDBJ databases">
        <title>A functionally conserved STORR gene fusion in Papaver species that diverged 16.8 million years ago.</title>
        <authorList>
            <person name="Catania T."/>
        </authorList>
    </citation>
    <scope>NUCLEOTIDE SEQUENCE</scope>
    <source>
        <strain evidence="2">S-188037</strain>
    </source>
</reference>
<keyword evidence="3" id="KW-1185">Reference proteome</keyword>
<comment type="caution">
    <text evidence="2">The sequence shown here is derived from an EMBL/GenBank/DDBJ whole genome shotgun (WGS) entry which is preliminary data.</text>
</comment>
<proteinExistence type="predicted"/>
<dbReference type="InterPro" id="IPR002190">
    <property type="entry name" value="MHD_dom"/>
</dbReference>
<dbReference type="Pfam" id="PF01454">
    <property type="entry name" value="MAGE"/>
    <property type="match status" value="1"/>
</dbReference>
<organism evidence="2 3">
    <name type="scientific">Papaver atlanticum</name>
    <dbReference type="NCBI Taxonomy" id="357466"/>
    <lineage>
        <taxon>Eukaryota</taxon>
        <taxon>Viridiplantae</taxon>
        <taxon>Streptophyta</taxon>
        <taxon>Embryophyta</taxon>
        <taxon>Tracheophyta</taxon>
        <taxon>Spermatophyta</taxon>
        <taxon>Magnoliopsida</taxon>
        <taxon>Ranunculales</taxon>
        <taxon>Papaveraceae</taxon>
        <taxon>Papaveroideae</taxon>
        <taxon>Papaver</taxon>
    </lineage>
</organism>
<dbReference type="GO" id="GO:0005634">
    <property type="term" value="C:nucleus"/>
    <property type="evidence" value="ECO:0007669"/>
    <property type="project" value="TreeGrafter"/>
</dbReference>